<name>B3M0H4_DROAN</name>
<evidence type="ECO:0000256" key="7">
    <source>
        <dbReference type="ARBA" id="ARBA00022833"/>
    </source>
</evidence>
<dbReference type="FunCoup" id="B3M0H4">
    <property type="interactions" value="70"/>
</dbReference>
<accession>B3M0H4</accession>
<dbReference type="GO" id="GO:0016485">
    <property type="term" value="P:protein processing"/>
    <property type="evidence" value="ECO:0007669"/>
    <property type="project" value="TreeGrafter"/>
</dbReference>
<dbReference type="InterPro" id="IPR024079">
    <property type="entry name" value="MetalloPept_cat_dom_sf"/>
</dbReference>
<evidence type="ECO:0000256" key="6">
    <source>
        <dbReference type="ARBA" id="ARBA00022801"/>
    </source>
</evidence>
<dbReference type="InterPro" id="IPR018497">
    <property type="entry name" value="Peptidase_M13_C"/>
</dbReference>
<dbReference type="PROSITE" id="PS51885">
    <property type="entry name" value="NEPRILYSIN"/>
    <property type="match status" value="1"/>
</dbReference>
<dbReference type="GO" id="GO:0004222">
    <property type="term" value="F:metalloendopeptidase activity"/>
    <property type="evidence" value="ECO:0007669"/>
    <property type="project" value="InterPro"/>
</dbReference>
<evidence type="ECO:0000256" key="2">
    <source>
        <dbReference type="ARBA" id="ARBA00004401"/>
    </source>
</evidence>
<evidence type="ECO:0000256" key="1">
    <source>
        <dbReference type="ARBA" id="ARBA00001947"/>
    </source>
</evidence>
<proteinExistence type="inferred from homology"/>
<dbReference type="Pfam" id="PF05649">
    <property type="entry name" value="Peptidase_M13_N"/>
    <property type="match status" value="1"/>
</dbReference>
<protein>
    <submittedName>
        <fullName evidence="11">Uncharacterized protein</fullName>
    </submittedName>
</protein>
<feature type="domain" description="Peptidase M13 N-terminal" evidence="10">
    <location>
        <begin position="71"/>
        <end position="431"/>
    </location>
</feature>
<dbReference type="GO" id="GO:0046872">
    <property type="term" value="F:metal ion binding"/>
    <property type="evidence" value="ECO:0007669"/>
    <property type="project" value="UniProtKB-KW"/>
</dbReference>
<feature type="domain" description="Peptidase M13 C-terminal" evidence="9">
    <location>
        <begin position="495"/>
        <end position="708"/>
    </location>
</feature>
<dbReference type="InterPro" id="IPR000718">
    <property type="entry name" value="Peptidase_M13"/>
</dbReference>
<dbReference type="Gene3D" id="3.40.390.10">
    <property type="entry name" value="Collagenase (Catalytic Domain)"/>
    <property type="match status" value="1"/>
</dbReference>
<evidence type="ECO:0000256" key="8">
    <source>
        <dbReference type="ARBA" id="ARBA00023049"/>
    </source>
</evidence>
<gene>
    <name evidence="11" type="primary">Dana\GF16131</name>
    <name evidence="11" type="synonym">dana_GLEANR_17404</name>
    <name evidence="11" type="ORF">GF16131</name>
</gene>
<keyword evidence="6 11" id="KW-0378">Hydrolase</keyword>
<dbReference type="InterPro" id="IPR042089">
    <property type="entry name" value="Peptidase_M13_dom_2"/>
</dbReference>
<keyword evidence="12" id="KW-1185">Reference proteome</keyword>
<dbReference type="EMBL" id="CH902617">
    <property type="protein sequence ID" value="EDV44221.1"/>
    <property type="molecule type" value="Genomic_DNA"/>
</dbReference>
<evidence type="ECO:0000256" key="5">
    <source>
        <dbReference type="ARBA" id="ARBA00022723"/>
    </source>
</evidence>
<dbReference type="SUPFAM" id="SSF55486">
    <property type="entry name" value="Metalloproteases ('zincins'), catalytic domain"/>
    <property type="match status" value="1"/>
</dbReference>
<dbReference type="Proteomes" id="UP000007801">
    <property type="component" value="Unassembled WGS sequence"/>
</dbReference>
<dbReference type="MEROPS" id="M13.A08"/>
<evidence type="ECO:0000259" key="10">
    <source>
        <dbReference type="Pfam" id="PF05649"/>
    </source>
</evidence>
<comment type="cofactor">
    <cofactor evidence="1">
        <name>Zn(2+)</name>
        <dbReference type="ChEBI" id="CHEBI:29105"/>
    </cofactor>
</comment>
<dbReference type="Gene3D" id="1.10.1380.10">
    <property type="entry name" value="Neutral endopeptidase , domain2"/>
    <property type="match status" value="1"/>
</dbReference>
<dbReference type="Pfam" id="PF01431">
    <property type="entry name" value="Peptidase_M13"/>
    <property type="match status" value="1"/>
</dbReference>
<evidence type="ECO:0000256" key="4">
    <source>
        <dbReference type="ARBA" id="ARBA00022670"/>
    </source>
</evidence>
<dbReference type="HOGENOM" id="CLU_006187_4_3_1"/>
<dbReference type="InParanoid" id="B3M0H4"/>
<evidence type="ECO:0000313" key="12">
    <source>
        <dbReference type="Proteomes" id="UP000007801"/>
    </source>
</evidence>
<dbReference type="PhylomeDB" id="B3M0H4"/>
<evidence type="ECO:0000259" key="9">
    <source>
        <dbReference type="Pfam" id="PF01431"/>
    </source>
</evidence>
<sequence>MARAWKHGTGGPGHLDTRTLGHQANDHHLAIIAGRQKLVTHVQVRSFEDSQNNLKSYGEKMKSYMNLSVAPCDDFYEYACGNWKNVRPDHFQYNSESVNMRDIVHTIRDEVEKFLTNKQLAQALSVSSELLVAQQFYNACRSAVLLPFPAADPAYLALIRSVGGFPAIDGAAWNATTFSWFNMSAHLTNFGINGLINEEIIVVPHFKLPELGFDHIVQTDNIFNNTSRAYKLNEKRMQIYLQAFNLTEDKISEVIAGVFAFWRDALTIEDKFHGDGEKCIEISKNENVPKYHQWESYYEIAWNGRNFSSRLVGYCDYYYEQLDKVCSRHPEAVANYLSLLLLYRMDAKLEEEKYHKDYCLLAVQFGFSHLFNKLYMAKHFTERTRSEVSAIVEELQNSQRKALQKVEWLDPETRREALLKQSTIKTVIGSYKNEQVTTRLIQKFRGLHLEGASYPQSLIQLAMLVTRLKRFHGFHYEELDEKSKPLHFLLGMQVNAFYYLDNSIYVMAGILHPPVYHPNWPNSLKFGTLGYLVGHELTHGFDTKGSQFNSEGKMHNWWTKKSGAAFKEREMCIIDHYNSYHIPEINRNINGKKTKDENIADIGGLQRALDAYRSHMKHLKNRSKENSETLRNEQMPGLDLSPEQLFFLGFAQLWCADYKQEHFWNHLTDEHTIEKYRVLGAVSNNHDFSQVYNCPAGSPMHPHHTCHIW</sequence>
<dbReference type="CDD" id="cd08662">
    <property type="entry name" value="M13"/>
    <property type="match status" value="1"/>
</dbReference>
<dbReference type="OMA" id="FKEREEC"/>
<reference evidence="11 12" key="1">
    <citation type="journal article" date="2007" name="Nature">
        <title>Evolution of genes and genomes on the Drosophila phylogeny.</title>
        <authorList>
            <consortium name="Drosophila 12 Genomes Consortium"/>
            <person name="Clark A.G."/>
            <person name="Eisen M.B."/>
            <person name="Smith D.R."/>
            <person name="Bergman C.M."/>
            <person name="Oliver B."/>
            <person name="Markow T.A."/>
            <person name="Kaufman T.C."/>
            <person name="Kellis M."/>
            <person name="Gelbart W."/>
            <person name="Iyer V.N."/>
            <person name="Pollard D.A."/>
            <person name="Sackton T.B."/>
            <person name="Larracuente A.M."/>
            <person name="Singh N.D."/>
            <person name="Abad J.P."/>
            <person name="Abt D.N."/>
            <person name="Adryan B."/>
            <person name="Aguade M."/>
            <person name="Akashi H."/>
            <person name="Anderson W.W."/>
            <person name="Aquadro C.F."/>
            <person name="Ardell D.H."/>
            <person name="Arguello R."/>
            <person name="Artieri C.G."/>
            <person name="Barbash D.A."/>
            <person name="Barker D."/>
            <person name="Barsanti P."/>
            <person name="Batterham P."/>
            <person name="Batzoglou S."/>
            <person name="Begun D."/>
            <person name="Bhutkar A."/>
            <person name="Blanco E."/>
            <person name="Bosak S.A."/>
            <person name="Bradley R.K."/>
            <person name="Brand A.D."/>
            <person name="Brent M.R."/>
            <person name="Brooks A.N."/>
            <person name="Brown R.H."/>
            <person name="Butlin R.K."/>
            <person name="Caggese C."/>
            <person name="Calvi B.R."/>
            <person name="Bernardo de Carvalho A."/>
            <person name="Caspi A."/>
            <person name="Castrezana S."/>
            <person name="Celniker S.E."/>
            <person name="Chang J.L."/>
            <person name="Chapple C."/>
            <person name="Chatterji S."/>
            <person name="Chinwalla A."/>
            <person name="Civetta A."/>
            <person name="Clifton S.W."/>
            <person name="Comeron J.M."/>
            <person name="Costello J.C."/>
            <person name="Coyne J.A."/>
            <person name="Daub J."/>
            <person name="David R.G."/>
            <person name="Delcher A.L."/>
            <person name="Delehaunty K."/>
            <person name="Do C.B."/>
            <person name="Ebling H."/>
            <person name="Edwards K."/>
            <person name="Eickbush T."/>
            <person name="Evans J.D."/>
            <person name="Filipski A."/>
            <person name="Findeiss S."/>
            <person name="Freyhult E."/>
            <person name="Fulton L."/>
            <person name="Fulton R."/>
            <person name="Garcia A.C."/>
            <person name="Gardiner A."/>
            <person name="Garfield D.A."/>
            <person name="Garvin B.E."/>
            <person name="Gibson G."/>
            <person name="Gilbert D."/>
            <person name="Gnerre S."/>
            <person name="Godfrey J."/>
            <person name="Good R."/>
            <person name="Gotea V."/>
            <person name="Gravely B."/>
            <person name="Greenberg A.J."/>
            <person name="Griffiths-Jones S."/>
            <person name="Gross S."/>
            <person name="Guigo R."/>
            <person name="Gustafson E.A."/>
            <person name="Haerty W."/>
            <person name="Hahn M.W."/>
            <person name="Halligan D.L."/>
            <person name="Halpern A.L."/>
            <person name="Halter G.M."/>
            <person name="Han M.V."/>
            <person name="Heger A."/>
            <person name="Hillier L."/>
            <person name="Hinrichs A.S."/>
            <person name="Holmes I."/>
            <person name="Hoskins R.A."/>
            <person name="Hubisz M.J."/>
            <person name="Hultmark D."/>
            <person name="Huntley M.A."/>
            <person name="Jaffe D.B."/>
            <person name="Jagadeeshan S."/>
            <person name="Jeck W.R."/>
            <person name="Johnson J."/>
            <person name="Jones C.D."/>
            <person name="Jordan W.C."/>
            <person name="Karpen G.H."/>
            <person name="Kataoka E."/>
            <person name="Keightley P.D."/>
            <person name="Kheradpour P."/>
            <person name="Kirkness E.F."/>
            <person name="Koerich L.B."/>
            <person name="Kristiansen K."/>
            <person name="Kudrna D."/>
            <person name="Kulathinal R.J."/>
            <person name="Kumar S."/>
            <person name="Kwok R."/>
            <person name="Lander E."/>
            <person name="Langley C.H."/>
            <person name="Lapoint R."/>
            <person name="Lazzaro B.P."/>
            <person name="Lee S.J."/>
            <person name="Levesque L."/>
            <person name="Li R."/>
            <person name="Lin C.F."/>
            <person name="Lin M.F."/>
            <person name="Lindblad-Toh K."/>
            <person name="Llopart A."/>
            <person name="Long M."/>
            <person name="Low L."/>
            <person name="Lozovsky E."/>
            <person name="Lu J."/>
            <person name="Luo M."/>
            <person name="Machado C.A."/>
            <person name="Makalowski W."/>
            <person name="Marzo M."/>
            <person name="Matsuda M."/>
            <person name="Matzkin L."/>
            <person name="McAllister B."/>
            <person name="McBride C.S."/>
            <person name="McKernan B."/>
            <person name="McKernan K."/>
            <person name="Mendez-Lago M."/>
            <person name="Minx P."/>
            <person name="Mollenhauer M.U."/>
            <person name="Montooth K."/>
            <person name="Mount S.M."/>
            <person name="Mu X."/>
            <person name="Myers E."/>
            <person name="Negre B."/>
            <person name="Newfeld S."/>
            <person name="Nielsen R."/>
            <person name="Noor M.A."/>
            <person name="O'Grady P."/>
            <person name="Pachter L."/>
            <person name="Papaceit M."/>
            <person name="Parisi M.J."/>
            <person name="Parisi M."/>
            <person name="Parts L."/>
            <person name="Pedersen J.S."/>
            <person name="Pesole G."/>
            <person name="Phillippy A.M."/>
            <person name="Ponting C.P."/>
            <person name="Pop M."/>
            <person name="Porcelli D."/>
            <person name="Powell J.R."/>
            <person name="Prohaska S."/>
            <person name="Pruitt K."/>
            <person name="Puig M."/>
            <person name="Quesneville H."/>
            <person name="Ram K.R."/>
            <person name="Rand D."/>
            <person name="Rasmussen M.D."/>
            <person name="Reed L.K."/>
            <person name="Reenan R."/>
            <person name="Reily A."/>
            <person name="Remington K.A."/>
            <person name="Rieger T.T."/>
            <person name="Ritchie M.G."/>
            <person name="Robin C."/>
            <person name="Rogers Y.H."/>
            <person name="Rohde C."/>
            <person name="Rozas J."/>
            <person name="Rubenfield M.J."/>
            <person name="Ruiz A."/>
            <person name="Russo S."/>
            <person name="Salzberg S.L."/>
            <person name="Sanchez-Gracia A."/>
            <person name="Saranga D.J."/>
            <person name="Sato H."/>
            <person name="Schaeffer S.W."/>
            <person name="Schatz M.C."/>
            <person name="Schlenke T."/>
            <person name="Schwartz R."/>
            <person name="Segarra C."/>
            <person name="Singh R.S."/>
            <person name="Sirot L."/>
            <person name="Sirota M."/>
            <person name="Sisneros N.B."/>
            <person name="Smith C.D."/>
            <person name="Smith T.F."/>
            <person name="Spieth J."/>
            <person name="Stage D.E."/>
            <person name="Stark A."/>
            <person name="Stephan W."/>
            <person name="Strausberg R.L."/>
            <person name="Strempel S."/>
            <person name="Sturgill D."/>
            <person name="Sutton G."/>
            <person name="Sutton G.G."/>
            <person name="Tao W."/>
            <person name="Teichmann S."/>
            <person name="Tobari Y.N."/>
            <person name="Tomimura Y."/>
            <person name="Tsolas J.M."/>
            <person name="Valente V.L."/>
            <person name="Venter E."/>
            <person name="Venter J.C."/>
            <person name="Vicario S."/>
            <person name="Vieira F.G."/>
            <person name="Vilella A.J."/>
            <person name="Villasante A."/>
            <person name="Walenz B."/>
            <person name="Wang J."/>
            <person name="Wasserman M."/>
            <person name="Watts T."/>
            <person name="Wilson D."/>
            <person name="Wilson R.K."/>
            <person name="Wing R.A."/>
            <person name="Wolfner M.F."/>
            <person name="Wong A."/>
            <person name="Wong G.K."/>
            <person name="Wu C.I."/>
            <person name="Wu G."/>
            <person name="Yamamoto D."/>
            <person name="Yang H.P."/>
            <person name="Yang S.P."/>
            <person name="Yorke J.A."/>
            <person name="Yoshida K."/>
            <person name="Zdobnov E."/>
            <person name="Zhang P."/>
            <person name="Zhang Y."/>
            <person name="Zimin A.V."/>
            <person name="Baldwin J."/>
            <person name="Abdouelleil A."/>
            <person name="Abdulkadir J."/>
            <person name="Abebe A."/>
            <person name="Abera B."/>
            <person name="Abreu J."/>
            <person name="Acer S.C."/>
            <person name="Aftuck L."/>
            <person name="Alexander A."/>
            <person name="An P."/>
            <person name="Anderson E."/>
            <person name="Anderson S."/>
            <person name="Arachi H."/>
            <person name="Azer M."/>
            <person name="Bachantsang P."/>
            <person name="Barry A."/>
            <person name="Bayul T."/>
            <person name="Berlin A."/>
            <person name="Bessette D."/>
            <person name="Bloom T."/>
            <person name="Blye J."/>
            <person name="Boguslavskiy L."/>
            <person name="Bonnet C."/>
            <person name="Boukhgalter B."/>
            <person name="Bourzgui I."/>
            <person name="Brown A."/>
            <person name="Cahill P."/>
            <person name="Channer S."/>
            <person name="Cheshatsang Y."/>
            <person name="Chuda L."/>
            <person name="Citroen M."/>
            <person name="Collymore A."/>
            <person name="Cooke P."/>
            <person name="Costello M."/>
            <person name="D'Aco K."/>
            <person name="Daza R."/>
            <person name="De Haan G."/>
            <person name="DeGray S."/>
            <person name="DeMaso C."/>
            <person name="Dhargay N."/>
            <person name="Dooley K."/>
            <person name="Dooley E."/>
            <person name="Doricent M."/>
            <person name="Dorje P."/>
            <person name="Dorjee K."/>
            <person name="Dupes A."/>
            <person name="Elong R."/>
            <person name="Falk J."/>
            <person name="Farina A."/>
            <person name="Faro S."/>
            <person name="Ferguson D."/>
            <person name="Fisher S."/>
            <person name="Foley C.D."/>
            <person name="Franke A."/>
            <person name="Friedrich D."/>
            <person name="Gadbois L."/>
            <person name="Gearin G."/>
            <person name="Gearin C.R."/>
            <person name="Giannoukos G."/>
            <person name="Goode T."/>
            <person name="Graham J."/>
            <person name="Grandbois E."/>
            <person name="Grewal S."/>
            <person name="Gyaltsen K."/>
            <person name="Hafez N."/>
            <person name="Hagos B."/>
            <person name="Hall J."/>
            <person name="Henson C."/>
            <person name="Hollinger A."/>
            <person name="Honan T."/>
            <person name="Huard M.D."/>
            <person name="Hughes L."/>
            <person name="Hurhula B."/>
            <person name="Husby M.E."/>
            <person name="Kamat A."/>
            <person name="Kanga B."/>
            <person name="Kashin S."/>
            <person name="Khazanovich D."/>
            <person name="Kisner P."/>
            <person name="Lance K."/>
            <person name="Lara M."/>
            <person name="Lee W."/>
            <person name="Lennon N."/>
            <person name="Letendre F."/>
            <person name="LeVine R."/>
            <person name="Lipovsky A."/>
            <person name="Liu X."/>
            <person name="Liu J."/>
            <person name="Liu S."/>
            <person name="Lokyitsang T."/>
            <person name="Lokyitsang Y."/>
            <person name="Lubonja R."/>
            <person name="Lui A."/>
            <person name="MacDonald P."/>
            <person name="Magnisalis V."/>
            <person name="Maru K."/>
            <person name="Matthews C."/>
            <person name="McCusker W."/>
            <person name="McDonough S."/>
            <person name="Mehta T."/>
            <person name="Meldrim J."/>
            <person name="Meneus L."/>
            <person name="Mihai O."/>
            <person name="Mihalev A."/>
            <person name="Mihova T."/>
            <person name="Mittelman R."/>
            <person name="Mlenga V."/>
            <person name="Montmayeur A."/>
            <person name="Mulrain L."/>
            <person name="Navidi A."/>
            <person name="Naylor J."/>
            <person name="Negash T."/>
            <person name="Nguyen T."/>
            <person name="Nguyen N."/>
            <person name="Nicol R."/>
            <person name="Norbu C."/>
            <person name="Norbu N."/>
            <person name="Novod N."/>
            <person name="O'Neill B."/>
            <person name="Osman S."/>
            <person name="Markiewicz E."/>
            <person name="Oyono O.L."/>
            <person name="Patti C."/>
            <person name="Phunkhang P."/>
            <person name="Pierre F."/>
            <person name="Priest M."/>
            <person name="Raghuraman S."/>
            <person name="Rege F."/>
            <person name="Reyes R."/>
            <person name="Rise C."/>
            <person name="Rogov P."/>
            <person name="Ross K."/>
            <person name="Ryan E."/>
            <person name="Settipalli S."/>
            <person name="Shea T."/>
            <person name="Sherpa N."/>
            <person name="Shi L."/>
            <person name="Shih D."/>
            <person name="Sparrow T."/>
            <person name="Spaulding J."/>
            <person name="Stalker J."/>
            <person name="Stange-Thomann N."/>
            <person name="Stavropoulos S."/>
            <person name="Stone C."/>
            <person name="Strader C."/>
            <person name="Tesfaye S."/>
            <person name="Thomson T."/>
            <person name="Thoulutsang Y."/>
            <person name="Thoulutsang D."/>
            <person name="Topham K."/>
            <person name="Topping I."/>
            <person name="Tsamla T."/>
            <person name="Vassiliev H."/>
            <person name="Vo A."/>
            <person name="Wangchuk T."/>
            <person name="Wangdi T."/>
            <person name="Weiand M."/>
            <person name="Wilkinson J."/>
            <person name="Wilson A."/>
            <person name="Yadav S."/>
            <person name="Young G."/>
            <person name="Yu Q."/>
            <person name="Zembek L."/>
            <person name="Zhong D."/>
            <person name="Zimmer A."/>
            <person name="Zwirko Z."/>
            <person name="Jaffe D.B."/>
            <person name="Alvarez P."/>
            <person name="Brockman W."/>
            <person name="Butler J."/>
            <person name="Chin C."/>
            <person name="Gnerre S."/>
            <person name="Grabherr M."/>
            <person name="Kleber M."/>
            <person name="Mauceli E."/>
            <person name="MacCallum I."/>
        </authorList>
    </citation>
    <scope>NUCLEOTIDE SEQUENCE [LARGE SCALE GENOMIC DNA]</scope>
    <source>
        <strain evidence="12">Tucson 14024-0371.13</strain>
    </source>
</reference>
<dbReference type="SMR" id="B3M0H4"/>
<dbReference type="PANTHER" id="PTHR11733:SF241">
    <property type="entry name" value="GH26575P-RELATED"/>
    <property type="match status" value="1"/>
</dbReference>
<keyword evidence="8" id="KW-0482">Metalloprotease</keyword>
<dbReference type="PANTHER" id="PTHR11733">
    <property type="entry name" value="ZINC METALLOPROTEASE FAMILY M13 NEPRILYSIN-RELATED"/>
    <property type="match status" value="1"/>
</dbReference>
<keyword evidence="4" id="KW-0645">Protease</keyword>
<dbReference type="PRINTS" id="PR00786">
    <property type="entry name" value="NEPRILYSIN"/>
</dbReference>
<comment type="similarity">
    <text evidence="3">Belongs to the peptidase M13 family.</text>
</comment>
<keyword evidence="5" id="KW-0479">Metal-binding</keyword>
<keyword evidence="7" id="KW-0862">Zinc</keyword>
<evidence type="ECO:0000313" key="11">
    <source>
        <dbReference type="EMBL" id="EDV44221.1"/>
    </source>
</evidence>
<organism evidence="11 12">
    <name type="scientific">Drosophila ananassae</name>
    <name type="common">Fruit fly</name>
    <dbReference type="NCBI Taxonomy" id="7217"/>
    <lineage>
        <taxon>Eukaryota</taxon>
        <taxon>Metazoa</taxon>
        <taxon>Ecdysozoa</taxon>
        <taxon>Arthropoda</taxon>
        <taxon>Hexapoda</taxon>
        <taxon>Insecta</taxon>
        <taxon>Pterygota</taxon>
        <taxon>Neoptera</taxon>
        <taxon>Endopterygota</taxon>
        <taxon>Diptera</taxon>
        <taxon>Brachycera</taxon>
        <taxon>Muscomorpha</taxon>
        <taxon>Ephydroidea</taxon>
        <taxon>Drosophilidae</taxon>
        <taxon>Drosophila</taxon>
        <taxon>Sophophora</taxon>
    </lineage>
</organism>
<comment type="subcellular location">
    <subcellularLocation>
        <location evidence="2">Cell membrane</location>
        <topology evidence="2">Single-pass type II membrane protein</topology>
    </subcellularLocation>
</comment>
<evidence type="ECO:0000256" key="3">
    <source>
        <dbReference type="ARBA" id="ARBA00007357"/>
    </source>
</evidence>
<dbReference type="GO" id="GO:0005886">
    <property type="term" value="C:plasma membrane"/>
    <property type="evidence" value="ECO:0007669"/>
    <property type="project" value="UniProtKB-SubCell"/>
</dbReference>
<dbReference type="eggNOG" id="KOG3624">
    <property type="taxonomic scope" value="Eukaryota"/>
</dbReference>
<dbReference type="AlphaFoldDB" id="B3M0H4"/>
<dbReference type="InterPro" id="IPR008753">
    <property type="entry name" value="Peptidase_M13_N"/>
</dbReference>
<dbReference type="OrthoDB" id="6475849at2759"/>